<feature type="domain" description="HTH hxlR-type" evidence="4">
    <location>
        <begin position="16"/>
        <end position="118"/>
    </location>
</feature>
<evidence type="ECO:0000256" key="2">
    <source>
        <dbReference type="ARBA" id="ARBA00023125"/>
    </source>
</evidence>
<keyword evidence="3" id="KW-0804">Transcription</keyword>
<evidence type="ECO:0000256" key="3">
    <source>
        <dbReference type="ARBA" id="ARBA00023163"/>
    </source>
</evidence>
<evidence type="ECO:0000256" key="1">
    <source>
        <dbReference type="ARBA" id="ARBA00023015"/>
    </source>
</evidence>
<dbReference type="InterPro" id="IPR036388">
    <property type="entry name" value="WH-like_DNA-bd_sf"/>
</dbReference>
<keyword evidence="6" id="KW-1185">Reference proteome</keyword>
<dbReference type="Gene3D" id="1.10.10.10">
    <property type="entry name" value="Winged helix-like DNA-binding domain superfamily/Winged helix DNA-binding domain"/>
    <property type="match status" value="1"/>
</dbReference>
<gene>
    <name evidence="5" type="ORF">Asi02nite_22240</name>
</gene>
<evidence type="ECO:0000313" key="5">
    <source>
        <dbReference type="EMBL" id="GIF72706.1"/>
    </source>
</evidence>
<evidence type="ECO:0000259" key="4">
    <source>
        <dbReference type="PROSITE" id="PS51118"/>
    </source>
</evidence>
<sequence>MTESPESHTATVGERCARGDRGLVRAFSVLGKRWSGLVIGTLMNGPSGFRELSRAVGGVSDSVLSDRLSELCELGLATRRVEPGPPISVTYELTEAGYGLAPALQEIATWSDKFLVDD</sequence>
<dbReference type="InterPro" id="IPR036390">
    <property type="entry name" value="WH_DNA-bd_sf"/>
</dbReference>
<keyword evidence="2" id="KW-0238">DNA-binding</keyword>
<dbReference type="Pfam" id="PF01638">
    <property type="entry name" value="HxlR"/>
    <property type="match status" value="1"/>
</dbReference>
<protein>
    <recommendedName>
        <fullName evidence="4">HTH hxlR-type domain-containing protein</fullName>
    </recommendedName>
</protein>
<dbReference type="RefSeq" id="WP_239126635.1">
    <property type="nucleotide sequence ID" value="NZ_BONE01000013.1"/>
</dbReference>
<name>A0ABQ4CN37_9ACTN</name>
<proteinExistence type="predicted"/>
<accession>A0ABQ4CN37</accession>
<dbReference type="Proteomes" id="UP000604117">
    <property type="component" value="Unassembled WGS sequence"/>
</dbReference>
<reference evidence="5 6" key="1">
    <citation type="submission" date="2021-01" db="EMBL/GenBank/DDBJ databases">
        <title>Whole genome shotgun sequence of Asanoa siamensis NBRC 107932.</title>
        <authorList>
            <person name="Komaki H."/>
            <person name="Tamura T."/>
        </authorList>
    </citation>
    <scope>NUCLEOTIDE SEQUENCE [LARGE SCALE GENOMIC DNA]</scope>
    <source>
        <strain evidence="5 6">NBRC 107932</strain>
    </source>
</reference>
<dbReference type="PROSITE" id="PS51118">
    <property type="entry name" value="HTH_HXLR"/>
    <property type="match status" value="1"/>
</dbReference>
<dbReference type="SUPFAM" id="SSF46785">
    <property type="entry name" value="Winged helix' DNA-binding domain"/>
    <property type="match status" value="1"/>
</dbReference>
<keyword evidence="1" id="KW-0805">Transcription regulation</keyword>
<evidence type="ECO:0000313" key="6">
    <source>
        <dbReference type="Proteomes" id="UP000604117"/>
    </source>
</evidence>
<dbReference type="EMBL" id="BONE01000013">
    <property type="protein sequence ID" value="GIF72706.1"/>
    <property type="molecule type" value="Genomic_DNA"/>
</dbReference>
<dbReference type="InterPro" id="IPR002577">
    <property type="entry name" value="HTH_HxlR"/>
</dbReference>
<comment type="caution">
    <text evidence="5">The sequence shown here is derived from an EMBL/GenBank/DDBJ whole genome shotgun (WGS) entry which is preliminary data.</text>
</comment>
<dbReference type="PANTHER" id="PTHR33204">
    <property type="entry name" value="TRANSCRIPTIONAL REGULATOR, MARR FAMILY"/>
    <property type="match status" value="1"/>
</dbReference>
<dbReference type="PANTHER" id="PTHR33204:SF37">
    <property type="entry name" value="HTH-TYPE TRANSCRIPTIONAL REGULATOR YODB"/>
    <property type="match status" value="1"/>
</dbReference>
<organism evidence="5 6">
    <name type="scientific">Asanoa siamensis</name>
    <dbReference type="NCBI Taxonomy" id="926357"/>
    <lineage>
        <taxon>Bacteria</taxon>
        <taxon>Bacillati</taxon>
        <taxon>Actinomycetota</taxon>
        <taxon>Actinomycetes</taxon>
        <taxon>Micromonosporales</taxon>
        <taxon>Micromonosporaceae</taxon>
        <taxon>Asanoa</taxon>
    </lineage>
</organism>